<reference evidence="1" key="1">
    <citation type="submission" date="2020-08" db="EMBL/GenBank/DDBJ databases">
        <title>Multicomponent nature underlies the extraordinary mechanical properties of spider dragline silk.</title>
        <authorList>
            <person name="Kono N."/>
            <person name="Nakamura H."/>
            <person name="Mori M."/>
            <person name="Yoshida Y."/>
            <person name="Ohtoshi R."/>
            <person name="Malay A.D."/>
            <person name="Moran D.A.P."/>
            <person name="Tomita M."/>
            <person name="Numata K."/>
            <person name="Arakawa K."/>
        </authorList>
    </citation>
    <scope>NUCLEOTIDE SEQUENCE</scope>
</reference>
<keyword evidence="2" id="KW-1185">Reference proteome</keyword>
<dbReference type="EMBL" id="BMAW01040021">
    <property type="protein sequence ID" value="GFU58039.1"/>
    <property type="molecule type" value="Genomic_DNA"/>
</dbReference>
<comment type="caution">
    <text evidence="1">The sequence shown here is derived from an EMBL/GenBank/DDBJ whole genome shotgun (WGS) entry which is preliminary data.</text>
</comment>
<protein>
    <submittedName>
        <fullName evidence="1">Uncharacterized protein</fullName>
    </submittedName>
</protein>
<proteinExistence type="predicted"/>
<sequence>MPYSLLMTKFVVGSRRETFQLVSVFFNFHISPRVEFALIRIQGIGTYLQNFFPQKNSILLDNKSTVLLLRNGILFPTLNDCRKKKVFRDSRVQRNDVAWRKENTVYGSSNLMAIKELPGRWNTNSCPDFIKKVIWNNEDYYI</sequence>
<name>A0A8X6UMT1_NEPPI</name>
<evidence type="ECO:0000313" key="2">
    <source>
        <dbReference type="Proteomes" id="UP000887013"/>
    </source>
</evidence>
<organism evidence="1 2">
    <name type="scientific">Nephila pilipes</name>
    <name type="common">Giant wood spider</name>
    <name type="synonym">Nephila maculata</name>
    <dbReference type="NCBI Taxonomy" id="299642"/>
    <lineage>
        <taxon>Eukaryota</taxon>
        <taxon>Metazoa</taxon>
        <taxon>Ecdysozoa</taxon>
        <taxon>Arthropoda</taxon>
        <taxon>Chelicerata</taxon>
        <taxon>Arachnida</taxon>
        <taxon>Araneae</taxon>
        <taxon>Araneomorphae</taxon>
        <taxon>Entelegynae</taxon>
        <taxon>Araneoidea</taxon>
        <taxon>Nephilidae</taxon>
        <taxon>Nephila</taxon>
    </lineage>
</organism>
<evidence type="ECO:0000313" key="1">
    <source>
        <dbReference type="EMBL" id="GFU58039.1"/>
    </source>
</evidence>
<dbReference type="AlphaFoldDB" id="A0A8X6UMT1"/>
<gene>
    <name evidence="1" type="ORF">NPIL_295411</name>
</gene>
<accession>A0A8X6UMT1</accession>
<dbReference type="Proteomes" id="UP000887013">
    <property type="component" value="Unassembled WGS sequence"/>
</dbReference>